<dbReference type="EMBL" id="JABWDY010017068">
    <property type="protein sequence ID" value="KAF5195615.1"/>
    <property type="molecule type" value="Genomic_DNA"/>
</dbReference>
<proteinExistence type="predicted"/>
<gene>
    <name evidence="1" type="ORF">FRX31_014802</name>
</gene>
<accession>A0A7J6WGS5</accession>
<dbReference type="Proteomes" id="UP000554482">
    <property type="component" value="Unassembled WGS sequence"/>
</dbReference>
<protein>
    <submittedName>
        <fullName evidence="1">Uncharacterized protein</fullName>
    </submittedName>
</protein>
<sequence>MVLVFVDRGLARASWEVVPVPSIGGVLLNIETLKNRDANEGFRASNNVRSLCDRRMQSNKPFIG</sequence>
<reference evidence="1 2" key="1">
    <citation type="submission" date="2020-06" db="EMBL/GenBank/DDBJ databases">
        <title>Transcriptomic and genomic resources for Thalictrum thalictroides and T. hernandezii: Facilitating candidate gene discovery in an emerging model plant lineage.</title>
        <authorList>
            <person name="Arias T."/>
            <person name="Riano-Pachon D.M."/>
            <person name="Di Stilio V.S."/>
        </authorList>
    </citation>
    <scope>NUCLEOTIDE SEQUENCE [LARGE SCALE GENOMIC DNA]</scope>
    <source>
        <strain evidence="2">cv. WT478/WT964</strain>
        <tissue evidence="1">Leaves</tissue>
    </source>
</reference>
<evidence type="ECO:0000313" key="2">
    <source>
        <dbReference type="Proteomes" id="UP000554482"/>
    </source>
</evidence>
<evidence type="ECO:0000313" key="1">
    <source>
        <dbReference type="EMBL" id="KAF5195615.1"/>
    </source>
</evidence>
<name>A0A7J6WGS5_THATH</name>
<keyword evidence="2" id="KW-1185">Reference proteome</keyword>
<comment type="caution">
    <text evidence="1">The sequence shown here is derived from an EMBL/GenBank/DDBJ whole genome shotgun (WGS) entry which is preliminary data.</text>
</comment>
<organism evidence="1 2">
    <name type="scientific">Thalictrum thalictroides</name>
    <name type="common">Rue-anemone</name>
    <name type="synonym">Anemone thalictroides</name>
    <dbReference type="NCBI Taxonomy" id="46969"/>
    <lineage>
        <taxon>Eukaryota</taxon>
        <taxon>Viridiplantae</taxon>
        <taxon>Streptophyta</taxon>
        <taxon>Embryophyta</taxon>
        <taxon>Tracheophyta</taxon>
        <taxon>Spermatophyta</taxon>
        <taxon>Magnoliopsida</taxon>
        <taxon>Ranunculales</taxon>
        <taxon>Ranunculaceae</taxon>
        <taxon>Thalictroideae</taxon>
        <taxon>Thalictrum</taxon>
    </lineage>
</organism>
<dbReference type="AlphaFoldDB" id="A0A7J6WGS5"/>